<gene>
    <name evidence="1" type="ORF">BDR25DRAFT_345913</name>
</gene>
<evidence type="ECO:0000313" key="1">
    <source>
        <dbReference type="EMBL" id="KAF2465709.1"/>
    </source>
</evidence>
<organism evidence="1 2">
    <name type="scientific">Lindgomyces ingoldianus</name>
    <dbReference type="NCBI Taxonomy" id="673940"/>
    <lineage>
        <taxon>Eukaryota</taxon>
        <taxon>Fungi</taxon>
        <taxon>Dikarya</taxon>
        <taxon>Ascomycota</taxon>
        <taxon>Pezizomycotina</taxon>
        <taxon>Dothideomycetes</taxon>
        <taxon>Pleosporomycetidae</taxon>
        <taxon>Pleosporales</taxon>
        <taxon>Lindgomycetaceae</taxon>
        <taxon>Lindgomyces</taxon>
    </lineage>
</organism>
<protein>
    <submittedName>
        <fullName evidence="1">Uncharacterized protein</fullName>
    </submittedName>
</protein>
<comment type="caution">
    <text evidence="1">The sequence shown here is derived from an EMBL/GenBank/DDBJ whole genome shotgun (WGS) entry which is preliminary data.</text>
</comment>
<reference evidence="1" key="1">
    <citation type="journal article" date="2020" name="Stud. Mycol.">
        <title>101 Dothideomycetes genomes: a test case for predicting lifestyles and emergence of pathogens.</title>
        <authorList>
            <person name="Haridas S."/>
            <person name="Albert R."/>
            <person name="Binder M."/>
            <person name="Bloem J."/>
            <person name="Labutti K."/>
            <person name="Salamov A."/>
            <person name="Andreopoulos B."/>
            <person name="Baker S."/>
            <person name="Barry K."/>
            <person name="Bills G."/>
            <person name="Bluhm B."/>
            <person name="Cannon C."/>
            <person name="Castanera R."/>
            <person name="Culley D."/>
            <person name="Daum C."/>
            <person name="Ezra D."/>
            <person name="Gonzalez J."/>
            <person name="Henrissat B."/>
            <person name="Kuo A."/>
            <person name="Liang C."/>
            <person name="Lipzen A."/>
            <person name="Lutzoni F."/>
            <person name="Magnuson J."/>
            <person name="Mondo S."/>
            <person name="Nolan M."/>
            <person name="Ohm R."/>
            <person name="Pangilinan J."/>
            <person name="Park H.-J."/>
            <person name="Ramirez L."/>
            <person name="Alfaro M."/>
            <person name="Sun H."/>
            <person name="Tritt A."/>
            <person name="Yoshinaga Y."/>
            <person name="Zwiers L.-H."/>
            <person name="Turgeon B."/>
            <person name="Goodwin S."/>
            <person name="Spatafora J."/>
            <person name="Crous P."/>
            <person name="Grigoriev I."/>
        </authorList>
    </citation>
    <scope>NUCLEOTIDE SEQUENCE</scope>
    <source>
        <strain evidence="1">ATCC 200398</strain>
    </source>
</reference>
<name>A0ACB6QFD8_9PLEO</name>
<dbReference type="Proteomes" id="UP000799755">
    <property type="component" value="Unassembled WGS sequence"/>
</dbReference>
<evidence type="ECO:0000313" key="2">
    <source>
        <dbReference type="Proteomes" id="UP000799755"/>
    </source>
</evidence>
<dbReference type="EMBL" id="MU003528">
    <property type="protein sequence ID" value="KAF2465709.1"/>
    <property type="molecule type" value="Genomic_DNA"/>
</dbReference>
<proteinExistence type="predicted"/>
<keyword evidence="2" id="KW-1185">Reference proteome</keyword>
<accession>A0ACB6QFD8</accession>
<sequence>MDSNFDPFAQLYGRLMDENESECCKAEEWKFFTLSYNAGQTAELEVVGMDICGIDDWVEKMISSNKTPGVDLLLARHSQLGRQDVPARWMPFRPAHFRKVFRGLSLHEDFYDFRTYASESGGLAYHSWRDPKGELIGLKFLIRSAHSSVTTHGSNWSFALTWHASTGRTTGFLDGIADIDMSDLEKYLKSASPQLGHPLMLPEILLDMITMHLNLRIRLPEEQKHFADERRTGVSHVYPFNTVWNFSFSEFRETMQRATTFNTTLAYLQRRFKFATQLARKLVEVLEEIEGCLEVDKDGDGGRRLGLEIGGVERKERFRNRIGLLENFECQVECMQKRNENTIAVLCTVLSQIDSKTQVEKAETQVEMAKAQVEMAKASLQIAQAVRGDAIPMRTIAYVTLLLLPGTFIAAIFGMNFFQFDTSTRQLIVAKSLWQYFAFAVPVTVLTVAIWNYWVRWEKSREGDINSASGAEQWCWEWG</sequence>